<dbReference type="FunCoup" id="A0A6J0BZD8">
    <property type="interactions" value="478"/>
</dbReference>
<dbReference type="InParanoid" id="A0A6J0BZD8"/>
<dbReference type="PANTHER" id="PTHR46191:SF2">
    <property type="entry name" value="HALOACID DEHALOGENASE-LIKE HYDROLASE DOMAIN-CONTAINING PROTEIN 3"/>
    <property type="match status" value="1"/>
</dbReference>
<organism evidence="1 2">
    <name type="scientific">Neodiprion lecontei</name>
    <name type="common">Redheaded pine sawfly</name>
    <dbReference type="NCBI Taxonomy" id="441921"/>
    <lineage>
        <taxon>Eukaryota</taxon>
        <taxon>Metazoa</taxon>
        <taxon>Ecdysozoa</taxon>
        <taxon>Arthropoda</taxon>
        <taxon>Hexapoda</taxon>
        <taxon>Insecta</taxon>
        <taxon>Pterygota</taxon>
        <taxon>Neoptera</taxon>
        <taxon>Endopterygota</taxon>
        <taxon>Hymenoptera</taxon>
        <taxon>Tenthredinoidea</taxon>
        <taxon>Diprionidae</taxon>
        <taxon>Diprioninae</taxon>
        <taxon>Neodiprion</taxon>
    </lineage>
</organism>
<dbReference type="GO" id="GO:0005634">
    <property type="term" value="C:nucleus"/>
    <property type="evidence" value="ECO:0007669"/>
    <property type="project" value="TreeGrafter"/>
</dbReference>
<dbReference type="Gene3D" id="1.10.150.720">
    <property type="entry name" value="Haloacid dehalogenase-like hydrolase"/>
    <property type="match status" value="1"/>
</dbReference>
<dbReference type="InterPro" id="IPR051828">
    <property type="entry name" value="HAD-like_hydrolase_domain"/>
</dbReference>
<dbReference type="KEGG" id="nlo:107224113"/>
<dbReference type="SFLD" id="SFLDG01129">
    <property type="entry name" value="C1.5:_HAD__Beta-PGM__Phosphata"/>
    <property type="match status" value="1"/>
</dbReference>
<dbReference type="Proteomes" id="UP000829291">
    <property type="component" value="Chromosome 2"/>
</dbReference>
<dbReference type="SFLD" id="SFLDS00003">
    <property type="entry name" value="Haloacid_Dehalogenase"/>
    <property type="match status" value="1"/>
</dbReference>
<name>A0A6J0BZD8_NEOLC</name>
<sequence>MNAIRPRLVTFDVTGTLLMTGLEVHYSEVGLRYGISVDPGKLAGSFKQNFNKLAADHPVFGKHTGLGWENWWRTIVYNVFREQNEHTCEKALEKVASTLIECYSTNECWHKYPDTLNILDYLKKKNVVLGVISNFDARLESVLVSTELRPYFSFVLSSYDLGTEKPDPLIFEEALKITKRYCDRSVLPHEAVHIGDTYDKDYLGAKNAKWNAILIKRDDKKPTDNTKVPHRDVYRSLNDLKIHFDKVFRYEMTESP</sequence>
<dbReference type="CDD" id="cd16415">
    <property type="entry name" value="HAD_dREG-2_like"/>
    <property type="match status" value="1"/>
</dbReference>
<dbReference type="PANTHER" id="PTHR46191">
    <property type="match status" value="1"/>
</dbReference>
<dbReference type="InterPro" id="IPR011949">
    <property type="entry name" value="HAD-SF_hydro_IA_REG-2-like"/>
</dbReference>
<dbReference type="InterPro" id="IPR036412">
    <property type="entry name" value="HAD-like_sf"/>
</dbReference>
<dbReference type="AlphaFoldDB" id="A0A6J0BZD8"/>
<evidence type="ECO:0000313" key="1">
    <source>
        <dbReference type="Proteomes" id="UP000829291"/>
    </source>
</evidence>
<dbReference type="NCBIfam" id="TIGR01549">
    <property type="entry name" value="HAD-SF-IA-v1"/>
    <property type="match status" value="1"/>
</dbReference>
<dbReference type="GeneID" id="107224113"/>
<evidence type="ECO:0000313" key="2">
    <source>
        <dbReference type="RefSeq" id="XP_015519528.1"/>
    </source>
</evidence>
<reference evidence="2" key="1">
    <citation type="submission" date="2025-04" db="UniProtKB">
        <authorList>
            <consortium name="RefSeq"/>
        </authorList>
    </citation>
    <scope>IDENTIFICATION</scope>
    <source>
        <tissue evidence="3">Thorax and Abdomen</tissue>
        <tissue evidence="2">Whole body</tissue>
    </source>
</reference>
<keyword evidence="1" id="KW-1185">Reference proteome</keyword>
<dbReference type="InterPro" id="IPR044924">
    <property type="entry name" value="HAD-SF_hydro_IA_REG-2-like_cap"/>
</dbReference>
<dbReference type="RefSeq" id="XP_015519528.1">
    <property type="nucleotide sequence ID" value="XM_015664042.1"/>
</dbReference>
<gene>
    <name evidence="2 3" type="primary">LOC107224113</name>
</gene>
<dbReference type="SUPFAM" id="SSF56784">
    <property type="entry name" value="HAD-like"/>
    <property type="match status" value="1"/>
</dbReference>
<dbReference type="InterPro" id="IPR006439">
    <property type="entry name" value="HAD-SF_hydro_IA"/>
</dbReference>
<dbReference type="InterPro" id="IPR023214">
    <property type="entry name" value="HAD_sf"/>
</dbReference>
<evidence type="ECO:0000313" key="3">
    <source>
        <dbReference type="RefSeq" id="XP_046586750.1"/>
    </source>
</evidence>
<proteinExistence type="predicted"/>
<accession>A0A6J0BZD8</accession>
<protein>
    <submittedName>
        <fullName evidence="2 3">Rhythmically expressed gene 2 protein</fullName>
    </submittedName>
</protein>
<dbReference type="Gene3D" id="3.40.50.1000">
    <property type="entry name" value="HAD superfamily/HAD-like"/>
    <property type="match status" value="1"/>
</dbReference>
<dbReference type="NCBIfam" id="TIGR02252">
    <property type="entry name" value="DREG-2"/>
    <property type="match status" value="1"/>
</dbReference>
<dbReference type="Pfam" id="PF00702">
    <property type="entry name" value="Hydrolase"/>
    <property type="match status" value="1"/>
</dbReference>
<dbReference type="RefSeq" id="XP_046586750.1">
    <property type="nucleotide sequence ID" value="XM_046730794.1"/>
</dbReference>
<dbReference type="OrthoDB" id="444127at2759"/>
<dbReference type="PRINTS" id="PR00413">
    <property type="entry name" value="HADHALOGNASE"/>
</dbReference>